<sequence length="377" mass="44192">MKPRRRSKIYWRRLRGEDNTELRVLALDVDDEDFLDNIRDCLLAFESQLYPILIPSGSSGSYFVRDVQGRHIAVFKPKDEEPFAENNPKWPKFLQRFLCFCCYGRSCLIPLSGYLSEVGASLVDDRLQLYIVPKTRIVKMAAPTFFYPKRCCSALEEEVSPKIGSYQFFVHGYRPAYDVVPGWELAGTNDPLTPVERQRFLLLFQKMCVLDYVIRNTDRNMDNWLIRYIPGETLDLAAIDNGLAFPIKHPETATVLRPFVYGWANMECAREPWNDALRSRLLQLLTPLFVHRLCIEIKRLFMIDTSNNRFLINSQLKVFRGQLWNLRLALMENEPPLKMIQRPLVVVSKRYRKMPHSDVWEECFRAKQPDYSGRRCC</sequence>
<keyword evidence="12" id="KW-1185">Reference proteome</keyword>
<dbReference type="InterPro" id="IPR000403">
    <property type="entry name" value="PI3/4_kinase_cat_dom"/>
</dbReference>
<evidence type="ECO:0000256" key="8">
    <source>
        <dbReference type="ARBA" id="ARBA00023136"/>
    </source>
</evidence>
<keyword evidence="5 9" id="KW-0547">Nucleotide-binding</keyword>
<evidence type="ECO:0000313" key="12">
    <source>
        <dbReference type="Proteomes" id="UP000271098"/>
    </source>
</evidence>
<evidence type="ECO:0000313" key="13">
    <source>
        <dbReference type="WBParaSite" id="GPUH_0001016801-mRNA-1"/>
    </source>
</evidence>
<evidence type="ECO:0000256" key="7">
    <source>
        <dbReference type="ARBA" id="ARBA00022840"/>
    </source>
</evidence>
<evidence type="ECO:0000256" key="1">
    <source>
        <dbReference type="ARBA" id="ARBA00004236"/>
    </source>
</evidence>
<dbReference type="GO" id="GO:0004430">
    <property type="term" value="F:1-phosphatidylinositol 4-kinase activity"/>
    <property type="evidence" value="ECO:0007669"/>
    <property type="project" value="UniProtKB-UniRule"/>
</dbReference>
<evidence type="ECO:0000256" key="5">
    <source>
        <dbReference type="ARBA" id="ARBA00022741"/>
    </source>
</evidence>
<keyword evidence="6 9" id="KW-0418">Kinase</keyword>
<dbReference type="GO" id="GO:0007032">
    <property type="term" value="P:endosome organization"/>
    <property type="evidence" value="ECO:0007669"/>
    <property type="project" value="TreeGrafter"/>
</dbReference>
<evidence type="ECO:0000313" key="11">
    <source>
        <dbReference type="EMBL" id="VDN17059.1"/>
    </source>
</evidence>
<dbReference type="EC" id="2.7.1.67" evidence="9"/>
<accession>A0A183DN64</accession>
<keyword evidence="4 9" id="KW-0808">Transferase</keyword>
<dbReference type="WBParaSite" id="GPUH_0001016801-mRNA-1">
    <property type="protein sequence ID" value="GPUH_0001016801-mRNA-1"/>
    <property type="gene ID" value="GPUH_0001016801"/>
</dbReference>
<evidence type="ECO:0000259" key="10">
    <source>
        <dbReference type="PROSITE" id="PS50290"/>
    </source>
</evidence>
<dbReference type="GO" id="GO:0005524">
    <property type="term" value="F:ATP binding"/>
    <property type="evidence" value="ECO:0007669"/>
    <property type="project" value="UniProtKB-UniRule"/>
</dbReference>
<evidence type="ECO:0000256" key="9">
    <source>
        <dbReference type="RuleBase" id="RU367084"/>
    </source>
</evidence>
<dbReference type="PROSITE" id="PS50290">
    <property type="entry name" value="PI3_4_KINASE_3"/>
    <property type="match status" value="1"/>
</dbReference>
<dbReference type="OrthoDB" id="3349449at2759"/>
<dbReference type="Pfam" id="PF00454">
    <property type="entry name" value="PI3_PI4_kinase"/>
    <property type="match status" value="1"/>
</dbReference>
<evidence type="ECO:0000256" key="6">
    <source>
        <dbReference type="ARBA" id="ARBA00022777"/>
    </source>
</evidence>
<feature type="domain" description="PI3K/PI4K catalytic" evidence="10">
    <location>
        <begin position="48"/>
        <end position="355"/>
    </location>
</feature>
<dbReference type="Gene3D" id="1.10.1070.20">
    <property type="match status" value="1"/>
</dbReference>
<evidence type="ECO:0000256" key="3">
    <source>
        <dbReference type="ARBA" id="ARBA00022475"/>
    </source>
</evidence>
<protein>
    <recommendedName>
        <fullName evidence="9">Phosphatidylinositol 4-kinase type 2</fullName>
        <ecNumber evidence="9">2.7.1.67</ecNumber>
    </recommendedName>
</protein>
<dbReference type="GO" id="GO:0005768">
    <property type="term" value="C:endosome"/>
    <property type="evidence" value="ECO:0007669"/>
    <property type="project" value="TreeGrafter"/>
</dbReference>
<comment type="subcellular location">
    <subcellularLocation>
        <location evidence="1">Cell membrane</location>
    </subcellularLocation>
    <subcellularLocation>
        <location evidence="9">Membrane</location>
        <topology evidence="9">Peripheral membrane protein</topology>
    </subcellularLocation>
</comment>
<keyword evidence="3" id="KW-1003">Cell membrane</keyword>
<organism evidence="13">
    <name type="scientific">Gongylonema pulchrum</name>
    <dbReference type="NCBI Taxonomy" id="637853"/>
    <lineage>
        <taxon>Eukaryota</taxon>
        <taxon>Metazoa</taxon>
        <taxon>Ecdysozoa</taxon>
        <taxon>Nematoda</taxon>
        <taxon>Chromadorea</taxon>
        <taxon>Rhabditida</taxon>
        <taxon>Spirurina</taxon>
        <taxon>Spiruromorpha</taxon>
        <taxon>Spiruroidea</taxon>
        <taxon>Gongylonematidae</taxon>
        <taxon>Gongylonema</taxon>
    </lineage>
</organism>
<comment type="catalytic activity">
    <reaction evidence="9">
        <text>a 1,2-diacyl-sn-glycero-3-phospho-(1D-myo-inositol) + ATP = a 1,2-diacyl-sn-glycero-3-phospho-(1D-myo-inositol 4-phosphate) + ADP + H(+)</text>
        <dbReference type="Rhea" id="RHEA:19877"/>
        <dbReference type="ChEBI" id="CHEBI:15378"/>
        <dbReference type="ChEBI" id="CHEBI:30616"/>
        <dbReference type="ChEBI" id="CHEBI:57880"/>
        <dbReference type="ChEBI" id="CHEBI:58178"/>
        <dbReference type="ChEBI" id="CHEBI:456216"/>
        <dbReference type="EC" id="2.7.1.67"/>
    </reaction>
</comment>
<dbReference type="GO" id="GO:0046854">
    <property type="term" value="P:phosphatidylinositol phosphate biosynthetic process"/>
    <property type="evidence" value="ECO:0007669"/>
    <property type="project" value="UniProtKB-UniRule"/>
</dbReference>
<dbReference type="GO" id="GO:0005886">
    <property type="term" value="C:plasma membrane"/>
    <property type="evidence" value="ECO:0007669"/>
    <property type="project" value="UniProtKB-SubCell"/>
</dbReference>
<dbReference type="GO" id="GO:0007030">
    <property type="term" value="P:Golgi organization"/>
    <property type="evidence" value="ECO:0007669"/>
    <property type="project" value="TreeGrafter"/>
</dbReference>
<dbReference type="EMBL" id="UYRT01077863">
    <property type="protein sequence ID" value="VDN17059.1"/>
    <property type="molecule type" value="Genomic_DNA"/>
</dbReference>
<evidence type="ECO:0000256" key="2">
    <source>
        <dbReference type="ARBA" id="ARBA00008941"/>
    </source>
</evidence>
<dbReference type="GO" id="GO:0005765">
    <property type="term" value="C:lysosomal membrane"/>
    <property type="evidence" value="ECO:0007669"/>
    <property type="project" value="TreeGrafter"/>
</dbReference>
<comment type="similarity">
    <text evidence="2 9">Belongs to the PI3/PI4-kinase family. Type II PI4K subfamily.</text>
</comment>
<dbReference type="InterPro" id="IPR039756">
    <property type="entry name" value="Lsb6/PI4K2"/>
</dbReference>
<dbReference type="PANTHER" id="PTHR12865">
    <property type="entry name" value="PHOSPHATIDYLINOSITOL 4-KINASE TYPE-II"/>
    <property type="match status" value="1"/>
</dbReference>
<proteinExistence type="inferred from homology"/>
<keyword evidence="7 9" id="KW-0067">ATP-binding</keyword>
<gene>
    <name evidence="11" type="ORF">GPUH_LOCUS10155</name>
</gene>
<dbReference type="PANTHER" id="PTHR12865:SF5">
    <property type="entry name" value="PHOSPHATIDYLINOSITOL 4-KINASE TYPE 2"/>
    <property type="match status" value="1"/>
</dbReference>
<dbReference type="GO" id="GO:0005802">
    <property type="term" value="C:trans-Golgi network"/>
    <property type="evidence" value="ECO:0007669"/>
    <property type="project" value="TreeGrafter"/>
</dbReference>
<reference evidence="13" key="1">
    <citation type="submission" date="2016-06" db="UniProtKB">
        <authorList>
            <consortium name="WormBaseParasite"/>
        </authorList>
    </citation>
    <scope>IDENTIFICATION</scope>
</reference>
<reference evidence="11 12" key="2">
    <citation type="submission" date="2018-11" db="EMBL/GenBank/DDBJ databases">
        <authorList>
            <consortium name="Pathogen Informatics"/>
        </authorList>
    </citation>
    <scope>NUCLEOTIDE SEQUENCE [LARGE SCALE GENOMIC DNA]</scope>
</reference>
<evidence type="ECO:0000256" key="4">
    <source>
        <dbReference type="ARBA" id="ARBA00022679"/>
    </source>
</evidence>
<keyword evidence="8 9" id="KW-0472">Membrane</keyword>
<dbReference type="AlphaFoldDB" id="A0A183DN64"/>
<dbReference type="Proteomes" id="UP000271098">
    <property type="component" value="Unassembled WGS sequence"/>
</dbReference>
<name>A0A183DN64_9BILA</name>